<evidence type="ECO:0000256" key="1">
    <source>
        <dbReference type="ARBA" id="ARBA00022849"/>
    </source>
</evidence>
<dbReference type="PANTHER" id="PTHR43428">
    <property type="entry name" value="ARSENATE REDUCTASE"/>
    <property type="match status" value="1"/>
</dbReference>
<sequence>MTQEKTPSVLFVCSKNGGKSQLAAGLMRDLAGDKIAVYSAGTKPAKDLNPQAVESLIELGIDVAGEYPKPVTGEVLDSVDAVIVLGTEAKLEPVERKRFEIWETDEPSERGIEGMERMRLVRDDIKARVRALYTELSGD</sequence>
<protein>
    <submittedName>
        <fullName evidence="3">Low molecular weight phosphotyrosine phosphatase family protein</fullName>
    </submittedName>
</protein>
<dbReference type="SMART" id="SM00226">
    <property type="entry name" value="LMWPc"/>
    <property type="match status" value="1"/>
</dbReference>
<dbReference type="Gene3D" id="3.40.50.2300">
    <property type="match status" value="1"/>
</dbReference>
<feature type="domain" description="Phosphotyrosine protein phosphatase I" evidence="2">
    <location>
        <begin position="7"/>
        <end position="135"/>
    </location>
</feature>
<gene>
    <name evidence="3" type="primary">arsC</name>
    <name evidence="3" type="ORF">ARTSIC4J27_915</name>
</gene>
<keyword evidence="1" id="KW-0059">Arsenical resistance</keyword>
<dbReference type="EMBL" id="CAQI01000030">
    <property type="protein sequence ID" value="CCQ44984.1"/>
    <property type="molecule type" value="Genomic_DNA"/>
</dbReference>
<accession>A0A024GZT1</accession>
<dbReference type="RefSeq" id="WP_050054013.1">
    <property type="nucleotide sequence ID" value="NZ_CAQI01000030.1"/>
</dbReference>
<dbReference type="Pfam" id="PF01451">
    <property type="entry name" value="LMWPc"/>
    <property type="match status" value="1"/>
</dbReference>
<dbReference type="InterPro" id="IPR023485">
    <property type="entry name" value="Ptyr_pPase"/>
</dbReference>
<dbReference type="PANTHER" id="PTHR43428:SF1">
    <property type="entry name" value="ARSENATE REDUCTASE"/>
    <property type="match status" value="1"/>
</dbReference>
<proteinExistence type="predicted"/>
<reference evidence="4" key="1">
    <citation type="journal article" date="2014" name="Genome Announc.">
        <title>Genome Sequence of Arthrobacter siccitolerans 4J27, a Xeroprotectant-Producing Desiccation-Tolerant Microorganism.</title>
        <authorList>
            <person name="Manzanera M."/>
            <person name="Santa-Cruz-Calvo L."/>
            <person name="Vilchez J.I."/>
            <person name="Garcia-Fontana C."/>
            <person name="Silva-Castro G.A."/>
            <person name="Calvo C."/>
            <person name="Gonzalez-Lopez J."/>
        </authorList>
    </citation>
    <scope>NUCLEOTIDE SEQUENCE [LARGE SCALE GENOMIC DNA]</scope>
    <source>
        <strain evidence="4">4J27</strain>
    </source>
</reference>
<dbReference type="InterPro" id="IPR036196">
    <property type="entry name" value="Ptyr_pPase_sf"/>
</dbReference>
<evidence type="ECO:0000313" key="3">
    <source>
        <dbReference type="EMBL" id="CCQ44984.1"/>
    </source>
</evidence>
<dbReference type="AlphaFoldDB" id="A0A024GZT1"/>
<organism evidence="3 4">
    <name type="scientific">Pseudarthrobacter siccitolerans</name>
    <dbReference type="NCBI Taxonomy" id="861266"/>
    <lineage>
        <taxon>Bacteria</taxon>
        <taxon>Bacillati</taxon>
        <taxon>Actinomycetota</taxon>
        <taxon>Actinomycetes</taxon>
        <taxon>Micrococcales</taxon>
        <taxon>Micrococcaceae</taxon>
        <taxon>Pseudarthrobacter</taxon>
    </lineage>
</organism>
<dbReference type="GO" id="GO:0046685">
    <property type="term" value="P:response to arsenic-containing substance"/>
    <property type="evidence" value="ECO:0007669"/>
    <property type="project" value="UniProtKB-KW"/>
</dbReference>
<name>A0A024GZT1_9MICC</name>
<comment type="caution">
    <text evidence="3">The sequence shown here is derived from an EMBL/GenBank/DDBJ whole genome shotgun (WGS) entry which is preliminary data.</text>
</comment>
<dbReference type="OrthoDB" id="9799372at2"/>
<dbReference type="STRING" id="861266.ARTSIC4J27_915"/>
<evidence type="ECO:0000259" key="2">
    <source>
        <dbReference type="SMART" id="SM00226"/>
    </source>
</evidence>
<dbReference type="SUPFAM" id="SSF52788">
    <property type="entry name" value="Phosphotyrosine protein phosphatases I"/>
    <property type="match status" value="1"/>
</dbReference>
<evidence type="ECO:0000313" key="4">
    <source>
        <dbReference type="Proteomes" id="UP000035722"/>
    </source>
</evidence>
<dbReference type="Proteomes" id="UP000035722">
    <property type="component" value="Unassembled WGS sequence"/>
</dbReference>
<keyword evidence="4" id="KW-1185">Reference proteome</keyword>